<keyword evidence="8" id="KW-0378">Hydrolase</keyword>
<keyword evidence="3 6" id="KW-1133">Transmembrane helix</keyword>
<dbReference type="GO" id="GO:0016020">
    <property type="term" value="C:membrane"/>
    <property type="evidence" value="ECO:0007669"/>
    <property type="project" value="UniProtKB-SubCell"/>
</dbReference>
<dbReference type="CDD" id="cd06530">
    <property type="entry name" value="S26_SPase_I"/>
    <property type="match status" value="1"/>
</dbReference>
<dbReference type="PANTHER" id="PTHR10806:SF6">
    <property type="entry name" value="SIGNAL PEPTIDASE COMPLEX CATALYTIC SUBUNIT SEC11"/>
    <property type="match status" value="1"/>
</dbReference>
<dbReference type="EMBL" id="JACWEZ010000006">
    <property type="protein sequence ID" value="MBD1223189.1"/>
    <property type="molecule type" value="Genomic_DNA"/>
</dbReference>
<gene>
    <name evidence="7" type="ORF">BME96_13535</name>
    <name evidence="8" type="ORF">IC602_11340</name>
</gene>
<evidence type="ECO:0000313" key="8">
    <source>
        <dbReference type="EMBL" id="MBD1223189.1"/>
    </source>
</evidence>
<evidence type="ECO:0000313" key="9">
    <source>
        <dbReference type="Proteomes" id="UP000182945"/>
    </source>
</evidence>
<protein>
    <recommendedName>
        <fullName evidence="5">Signal peptidase I</fullName>
        <ecNumber evidence="5">3.4.21.89</ecNumber>
    </recommendedName>
</protein>
<sequence length="190" mass="20671">MKRRVVMKWVNRLVSTILMVLLITVAGIVLSTKLSGGEPQVFGYQLKTVLSGSMEPGIQTGSIIAVKPTDDGSKFKKDDVITFMADEDIMITHRIAEVIKSENGVMYTTKGDNNNAADSEPVIAENVVASYDGFTIPYVGYIIDFSQSPKGSIVFLILPGILMLGYSAFTIWRALGQLEDKNKSGTAEAK</sequence>
<dbReference type="NCBIfam" id="NF046067">
    <property type="entry name" value="SigPepSipWBacil"/>
    <property type="match status" value="1"/>
</dbReference>
<dbReference type="RefSeq" id="WP_060678497.1">
    <property type="nucleotide sequence ID" value="NZ_CP017962.1"/>
</dbReference>
<dbReference type="Proteomes" id="UP000182945">
    <property type="component" value="Chromosome"/>
</dbReference>
<dbReference type="PANTHER" id="PTHR10806">
    <property type="entry name" value="SIGNAL PEPTIDASE COMPLEX CATALYTIC SUBUNIT SEC11"/>
    <property type="match status" value="1"/>
</dbReference>
<reference evidence="7 9" key="1">
    <citation type="submission" date="2016-11" db="EMBL/GenBank/DDBJ databases">
        <title>Complete genome sequencing of Virgibacillus halodenitrificans PDB-F2.</title>
        <authorList>
            <person name="Sun Z."/>
            <person name="Zhou Y."/>
            <person name="Li H."/>
        </authorList>
    </citation>
    <scope>NUCLEOTIDE SEQUENCE [LARGE SCALE GENOMIC DNA]</scope>
    <source>
        <strain evidence="7 9">PDB-F2</strain>
    </source>
</reference>
<dbReference type="PRINTS" id="PR00728">
    <property type="entry name" value="SIGNALPTASE"/>
</dbReference>
<feature type="transmembrane region" description="Helical" evidence="6">
    <location>
        <begin position="153"/>
        <end position="175"/>
    </location>
</feature>
<keyword evidence="10" id="KW-1185">Reference proteome</keyword>
<dbReference type="AlphaFoldDB" id="A0AAC9J0L9"/>
<evidence type="ECO:0000256" key="5">
    <source>
        <dbReference type="NCBIfam" id="TIGR02228"/>
    </source>
</evidence>
<organism evidence="7 9">
    <name type="scientific">Virgibacillus halodenitrificans</name>
    <name type="common">Bacillus halodenitrificans</name>
    <dbReference type="NCBI Taxonomy" id="1482"/>
    <lineage>
        <taxon>Bacteria</taxon>
        <taxon>Bacillati</taxon>
        <taxon>Bacillota</taxon>
        <taxon>Bacilli</taxon>
        <taxon>Bacillales</taxon>
        <taxon>Bacillaceae</taxon>
        <taxon>Virgibacillus</taxon>
    </lineage>
</organism>
<proteinExistence type="predicted"/>
<dbReference type="GO" id="GO:0009003">
    <property type="term" value="F:signal peptidase activity"/>
    <property type="evidence" value="ECO:0007669"/>
    <property type="project" value="UniProtKB-EC"/>
</dbReference>
<dbReference type="InterPro" id="IPR001733">
    <property type="entry name" value="Peptidase_S26B"/>
</dbReference>
<dbReference type="InterPro" id="IPR036286">
    <property type="entry name" value="LexA/Signal_pep-like_sf"/>
</dbReference>
<evidence type="ECO:0000313" key="7">
    <source>
        <dbReference type="EMBL" id="APC49156.1"/>
    </source>
</evidence>
<dbReference type="Proteomes" id="UP000621631">
    <property type="component" value="Unassembled WGS sequence"/>
</dbReference>
<keyword evidence="2 6" id="KW-0812">Transmembrane</keyword>
<dbReference type="SUPFAM" id="SSF51306">
    <property type="entry name" value="LexA/Signal peptidase"/>
    <property type="match status" value="1"/>
</dbReference>
<keyword evidence="4 6" id="KW-0472">Membrane</keyword>
<dbReference type="KEGG" id="vhl:BME96_13535"/>
<name>A0AAC9J0L9_VIRHA</name>
<dbReference type="InterPro" id="IPR019533">
    <property type="entry name" value="Peptidase_S26"/>
</dbReference>
<dbReference type="GO" id="GO:0004252">
    <property type="term" value="F:serine-type endopeptidase activity"/>
    <property type="evidence" value="ECO:0007669"/>
    <property type="project" value="UniProtKB-UniRule"/>
</dbReference>
<dbReference type="NCBIfam" id="TIGR02228">
    <property type="entry name" value="sigpep_I_arch"/>
    <property type="match status" value="1"/>
</dbReference>
<evidence type="ECO:0000313" key="10">
    <source>
        <dbReference type="Proteomes" id="UP000621631"/>
    </source>
</evidence>
<reference evidence="8 10" key="2">
    <citation type="submission" date="2020-09" db="EMBL/GenBank/DDBJ databases">
        <title>Draft Genome Sequences of Oil-Oxidizing Bacteria Halomonas titanicae, Marinobacter lutaoensis, and Virgibacillus halodenitrificans Isolated from Highly Saline Environments.</title>
        <authorList>
            <person name="Grouzdev D.S."/>
            <person name="Sokolova D.S."/>
            <person name="Semenova E.M."/>
            <person name="Borzenkov I.A."/>
            <person name="Bidzhieva S.K."/>
            <person name="Poltaraus A.B."/>
            <person name="Nazina T.N."/>
        </authorList>
    </citation>
    <scope>NUCLEOTIDE SEQUENCE [LARGE SCALE GENOMIC DNA]</scope>
    <source>
        <strain evidence="8 10">VKM B-3472D</strain>
    </source>
</reference>
<evidence type="ECO:0000256" key="6">
    <source>
        <dbReference type="SAM" id="Phobius"/>
    </source>
</evidence>
<dbReference type="GeneID" id="71515429"/>
<dbReference type="GO" id="GO:0006465">
    <property type="term" value="P:signal peptide processing"/>
    <property type="evidence" value="ECO:0007669"/>
    <property type="project" value="UniProtKB-UniRule"/>
</dbReference>
<evidence type="ECO:0000256" key="4">
    <source>
        <dbReference type="ARBA" id="ARBA00023136"/>
    </source>
</evidence>
<evidence type="ECO:0000256" key="2">
    <source>
        <dbReference type="ARBA" id="ARBA00022692"/>
    </source>
</evidence>
<evidence type="ECO:0000256" key="3">
    <source>
        <dbReference type="ARBA" id="ARBA00022989"/>
    </source>
</evidence>
<dbReference type="EMBL" id="CP017962">
    <property type="protein sequence ID" value="APC49156.1"/>
    <property type="molecule type" value="Genomic_DNA"/>
</dbReference>
<accession>A0AAC9J0L9</accession>
<comment type="subcellular location">
    <subcellularLocation>
        <location evidence="1">Membrane</location>
    </subcellularLocation>
</comment>
<evidence type="ECO:0000256" key="1">
    <source>
        <dbReference type="ARBA" id="ARBA00004370"/>
    </source>
</evidence>
<dbReference type="EC" id="3.4.21.89" evidence="5"/>